<organism evidence="6 7">
    <name type="scientific">Emericellopsis cladophorae</name>
    <dbReference type="NCBI Taxonomy" id="2686198"/>
    <lineage>
        <taxon>Eukaryota</taxon>
        <taxon>Fungi</taxon>
        <taxon>Dikarya</taxon>
        <taxon>Ascomycota</taxon>
        <taxon>Pezizomycotina</taxon>
        <taxon>Sordariomycetes</taxon>
        <taxon>Hypocreomycetidae</taxon>
        <taxon>Hypocreales</taxon>
        <taxon>Bionectriaceae</taxon>
        <taxon>Emericellopsis</taxon>
    </lineage>
</organism>
<evidence type="ECO:0000256" key="2">
    <source>
        <dbReference type="ARBA" id="ARBA00022670"/>
    </source>
</evidence>
<comment type="caution">
    <text evidence="6">The sequence shown here is derived from an EMBL/GenBank/DDBJ whole genome shotgun (WGS) entry which is preliminary data.</text>
</comment>
<feature type="region of interest" description="Disordered" evidence="4">
    <location>
        <begin position="456"/>
        <end position="505"/>
    </location>
</feature>
<keyword evidence="7" id="KW-1185">Reference proteome</keyword>
<evidence type="ECO:0000259" key="5">
    <source>
        <dbReference type="PROSITE" id="PS50600"/>
    </source>
</evidence>
<keyword evidence="2" id="KW-0645">Protease</keyword>
<evidence type="ECO:0000256" key="1">
    <source>
        <dbReference type="ARBA" id="ARBA00005234"/>
    </source>
</evidence>
<dbReference type="GO" id="GO:0008234">
    <property type="term" value="F:cysteine-type peptidase activity"/>
    <property type="evidence" value="ECO:0007669"/>
    <property type="project" value="InterPro"/>
</dbReference>
<dbReference type="OrthoDB" id="5146350at2759"/>
<dbReference type="Proteomes" id="UP001055219">
    <property type="component" value="Unassembled WGS sequence"/>
</dbReference>
<dbReference type="GeneID" id="75831802"/>
<reference evidence="6" key="1">
    <citation type="journal article" date="2021" name="J Fungi (Basel)">
        <title>Genomic and Metabolomic Analyses of the Marine Fungus Emericellopsis cladophorae: Insights into Saltwater Adaptability Mechanisms and Its Biosynthetic Potential.</title>
        <authorList>
            <person name="Goncalves M.F.M."/>
            <person name="Hilario S."/>
            <person name="Van de Peer Y."/>
            <person name="Esteves A.C."/>
            <person name="Alves A."/>
        </authorList>
    </citation>
    <scope>NUCLEOTIDE SEQUENCE</scope>
    <source>
        <strain evidence="6">MUM 19.33</strain>
    </source>
</reference>
<sequence>MPPFQNERTRDPTDPRNDNLHKYEDSVWLDHAAILHGILMYTIGDRRRPYYLDSSEIHQLLTTISYGMHQSMAWLEAWSICGPPSSRMIKHDSRASHHFAKQWVPAFGMEMFEGAFCFGSTEPGWEHQMRTRIHGNRYIVVPICQFEMHWMMTIFDREAGHLYIFDAVEADRETRVEAAVHRWAQFWDRLGFPYHFQYFAPAVSLQAGSWECGLIGIHWVTNTLRHRVGGTEYRADDDNIVVKDFNLRDHDHANYPLETASIPVHDWVPNSVAVFDALPFGTGLSLAKSVEWICLYYKIVCANELGIREARSLLEPHATFGPAQRSVPANPFERSDSLVPAMPKPGHKRYKLRAKLSELMTGFGGKTFGHPKTAVALATANAKYWETCNRSNAFPLDAGTATAYTVCGVNEQGALEIRHILDVEVDGESSQISTPALTAAFSNWVAQVAHDNPSPVDAQVHSGQGNRFPPARTCKRTRDSGDTGGVGSSSEHRPAKRLRRAPVKA</sequence>
<feature type="compositionally biased region" description="Basic residues" evidence="4">
    <location>
        <begin position="494"/>
        <end position="505"/>
    </location>
</feature>
<evidence type="ECO:0000256" key="4">
    <source>
        <dbReference type="SAM" id="MobiDB-lite"/>
    </source>
</evidence>
<dbReference type="AlphaFoldDB" id="A0A9P9Y1J4"/>
<comment type="similarity">
    <text evidence="1">Belongs to the peptidase C48 family.</text>
</comment>
<dbReference type="Gene3D" id="3.40.395.10">
    <property type="entry name" value="Adenoviral Proteinase, Chain A"/>
    <property type="match status" value="1"/>
</dbReference>
<dbReference type="GO" id="GO:0019783">
    <property type="term" value="F:ubiquitin-like protein peptidase activity"/>
    <property type="evidence" value="ECO:0007669"/>
    <property type="project" value="UniProtKB-ARBA"/>
</dbReference>
<evidence type="ECO:0000313" key="6">
    <source>
        <dbReference type="EMBL" id="KAI6781606.1"/>
    </source>
</evidence>
<accession>A0A9P9Y1J4</accession>
<evidence type="ECO:0000256" key="3">
    <source>
        <dbReference type="ARBA" id="ARBA00022801"/>
    </source>
</evidence>
<evidence type="ECO:0000313" key="7">
    <source>
        <dbReference type="Proteomes" id="UP001055219"/>
    </source>
</evidence>
<gene>
    <name evidence="6" type="ORF">J7T54_005317</name>
</gene>
<reference evidence="6" key="2">
    <citation type="submission" date="2022-07" db="EMBL/GenBank/DDBJ databases">
        <authorList>
            <person name="Goncalves M.F.M."/>
            <person name="Hilario S."/>
            <person name="Van De Peer Y."/>
            <person name="Esteves A.C."/>
            <person name="Alves A."/>
        </authorList>
    </citation>
    <scope>NUCLEOTIDE SEQUENCE</scope>
    <source>
        <strain evidence="6">MUM 19.33</strain>
    </source>
</reference>
<dbReference type="PROSITE" id="PS50600">
    <property type="entry name" value="ULP_PROTEASE"/>
    <property type="match status" value="1"/>
</dbReference>
<dbReference type="RefSeq" id="XP_051362462.1">
    <property type="nucleotide sequence ID" value="XM_051506263.1"/>
</dbReference>
<dbReference type="InterPro" id="IPR003653">
    <property type="entry name" value="Peptidase_C48_C"/>
</dbReference>
<dbReference type="SUPFAM" id="SSF54001">
    <property type="entry name" value="Cysteine proteinases"/>
    <property type="match status" value="1"/>
</dbReference>
<dbReference type="GO" id="GO:0006508">
    <property type="term" value="P:proteolysis"/>
    <property type="evidence" value="ECO:0007669"/>
    <property type="project" value="UniProtKB-KW"/>
</dbReference>
<protein>
    <recommendedName>
        <fullName evidence="5">Ubiquitin-like protease family profile domain-containing protein</fullName>
    </recommendedName>
</protein>
<dbReference type="EMBL" id="JAGIXG020000020">
    <property type="protein sequence ID" value="KAI6781606.1"/>
    <property type="molecule type" value="Genomic_DNA"/>
</dbReference>
<name>A0A9P9Y1J4_9HYPO</name>
<keyword evidence="3" id="KW-0378">Hydrolase</keyword>
<dbReference type="InterPro" id="IPR038765">
    <property type="entry name" value="Papain-like_cys_pep_sf"/>
</dbReference>
<feature type="domain" description="Ubiquitin-like protease family profile" evidence="5">
    <location>
        <begin position="1"/>
        <end position="223"/>
    </location>
</feature>
<proteinExistence type="inferred from homology"/>